<dbReference type="Pfam" id="PF02765">
    <property type="entry name" value="POT1"/>
    <property type="match status" value="1"/>
</dbReference>
<dbReference type="EMBL" id="GEBQ01004933">
    <property type="protein sequence ID" value="JAT35044.1"/>
    <property type="molecule type" value="Transcribed_RNA"/>
</dbReference>
<feature type="compositionally biased region" description="Low complexity" evidence="1">
    <location>
        <begin position="20"/>
        <end position="38"/>
    </location>
</feature>
<name>A0A1B6MGK0_9HEMI</name>
<dbReference type="Gene3D" id="2.40.50.140">
    <property type="entry name" value="Nucleic acid-binding proteins"/>
    <property type="match status" value="1"/>
</dbReference>
<dbReference type="GO" id="GO:0000723">
    <property type="term" value="P:telomere maintenance"/>
    <property type="evidence" value="ECO:0007669"/>
    <property type="project" value="InterPro"/>
</dbReference>
<protein>
    <recommendedName>
        <fullName evidence="2">Telomeric single stranded DNA binding POT1/Cdc13 domain-containing protein</fullName>
    </recommendedName>
</protein>
<feature type="non-terminal residue" evidence="3">
    <location>
        <position position="361"/>
    </location>
</feature>
<dbReference type="SUPFAM" id="SSF50249">
    <property type="entry name" value="Nucleic acid-binding proteins"/>
    <property type="match status" value="1"/>
</dbReference>
<reference evidence="3" key="1">
    <citation type="submission" date="2015-11" db="EMBL/GenBank/DDBJ databases">
        <title>De novo transcriptome assembly of four potential Pierce s Disease insect vectors from Arizona vineyards.</title>
        <authorList>
            <person name="Tassone E.E."/>
        </authorList>
    </citation>
    <scope>NUCLEOTIDE SEQUENCE</scope>
</reference>
<dbReference type="AlphaFoldDB" id="A0A1B6MGK0"/>
<dbReference type="InterPro" id="IPR012340">
    <property type="entry name" value="NA-bd_OB-fold"/>
</dbReference>
<organism evidence="3">
    <name type="scientific">Graphocephala atropunctata</name>
    <dbReference type="NCBI Taxonomy" id="36148"/>
    <lineage>
        <taxon>Eukaryota</taxon>
        <taxon>Metazoa</taxon>
        <taxon>Ecdysozoa</taxon>
        <taxon>Arthropoda</taxon>
        <taxon>Hexapoda</taxon>
        <taxon>Insecta</taxon>
        <taxon>Pterygota</taxon>
        <taxon>Neoptera</taxon>
        <taxon>Paraneoptera</taxon>
        <taxon>Hemiptera</taxon>
        <taxon>Auchenorrhyncha</taxon>
        <taxon>Membracoidea</taxon>
        <taxon>Cicadellidae</taxon>
        <taxon>Cicadellinae</taxon>
        <taxon>Cicadellini</taxon>
        <taxon>Graphocephala</taxon>
    </lineage>
</organism>
<dbReference type="GO" id="GO:0000781">
    <property type="term" value="C:chromosome, telomeric region"/>
    <property type="evidence" value="ECO:0007669"/>
    <property type="project" value="InterPro"/>
</dbReference>
<feature type="compositionally biased region" description="Polar residues" evidence="1">
    <location>
        <begin position="1"/>
        <end position="10"/>
    </location>
</feature>
<feature type="non-terminal residue" evidence="3">
    <location>
        <position position="1"/>
    </location>
</feature>
<feature type="domain" description="Telomeric single stranded DNA binding POT1/Cdc13" evidence="2">
    <location>
        <begin position="70"/>
        <end position="190"/>
    </location>
</feature>
<evidence type="ECO:0000256" key="1">
    <source>
        <dbReference type="SAM" id="MobiDB-lite"/>
    </source>
</evidence>
<proteinExistence type="predicted"/>
<dbReference type="GO" id="GO:0003677">
    <property type="term" value="F:DNA binding"/>
    <property type="evidence" value="ECO:0007669"/>
    <property type="project" value="InterPro"/>
</dbReference>
<evidence type="ECO:0000259" key="2">
    <source>
        <dbReference type="Pfam" id="PF02765"/>
    </source>
</evidence>
<gene>
    <name evidence="3" type="ORF">g.6730</name>
</gene>
<accession>A0A1B6MGK0</accession>
<dbReference type="InterPro" id="IPR011564">
    <property type="entry name" value="Telomer_end-bd_POT1/Cdc13"/>
</dbReference>
<sequence>KTNVMVSTLQPRVVYNPPESASSSSSSTKPQSSQHTSSFTQKVSSAGPASGIQYNNLNDIQLVAKSGDFRRVNLFAVVHKIPKVLSRTGNGKFTVICKLMDESLENKPFYLHFFVLDCTIIQHIEVGDILQVFNVKMERYQDNVDGRIFDNKDIVIYKEQSMDSPIRATTHIRLTDEEKNRVVSLREWYKQLKASLENRSIQLDGIAVKGNNKIFFKIESKSVVETLLHATATNSSVPADGQTSASCSLTGLQAQEQRKTFAMLEAKVFVTEAQPGCLQLVIDTSRFQTVDDQDKTVIEVTRTIAESEKKAVANAVAEPAAAADATVAKINPPTTTTAAADATVAKINPPTTTTAAADATV</sequence>
<evidence type="ECO:0000313" key="3">
    <source>
        <dbReference type="EMBL" id="JAT35044.1"/>
    </source>
</evidence>
<feature type="region of interest" description="Disordered" evidence="1">
    <location>
        <begin position="1"/>
        <end position="46"/>
    </location>
</feature>